<keyword evidence="5 6" id="KW-0472">Membrane</keyword>
<proteinExistence type="inferred from homology"/>
<reference evidence="9" key="1">
    <citation type="submission" date="2022-11" db="UniProtKB">
        <authorList>
            <consortium name="WormBaseParasite"/>
        </authorList>
    </citation>
    <scope>IDENTIFICATION</scope>
</reference>
<evidence type="ECO:0000313" key="8">
    <source>
        <dbReference type="Proteomes" id="UP000887565"/>
    </source>
</evidence>
<protein>
    <recommendedName>
        <fullName evidence="6">Anoctamin</fullName>
    </recommendedName>
</protein>
<name>A0A915KR12_ROMCU</name>
<keyword evidence="8" id="KW-1185">Reference proteome</keyword>
<dbReference type="InterPro" id="IPR049452">
    <property type="entry name" value="Anoctamin_TM"/>
</dbReference>
<dbReference type="InterPro" id="IPR007632">
    <property type="entry name" value="Anoctamin"/>
</dbReference>
<evidence type="ECO:0000256" key="5">
    <source>
        <dbReference type="ARBA" id="ARBA00023136"/>
    </source>
</evidence>
<comment type="caution">
    <text evidence="6">Lacks conserved residue(s) required for the propagation of feature annotation.</text>
</comment>
<dbReference type="GO" id="GO:0005886">
    <property type="term" value="C:plasma membrane"/>
    <property type="evidence" value="ECO:0007669"/>
    <property type="project" value="TreeGrafter"/>
</dbReference>
<evidence type="ECO:0000259" key="7">
    <source>
        <dbReference type="Pfam" id="PF04547"/>
    </source>
</evidence>
<feature type="domain" description="Anoctamin transmembrane" evidence="7">
    <location>
        <begin position="2"/>
        <end position="334"/>
    </location>
</feature>
<dbReference type="GO" id="GO:0005254">
    <property type="term" value="F:chloride channel activity"/>
    <property type="evidence" value="ECO:0007669"/>
    <property type="project" value="TreeGrafter"/>
</dbReference>
<comment type="similarity">
    <text evidence="2 6">Belongs to the anoctamin family.</text>
</comment>
<dbReference type="OMA" id="VHVTHPL"/>
<sequence length="428" mass="50353">WIYEKIAHRLTEVECPRTQNDYLTSYIWKVFIFELLNNFAPIFYAALLRGRILIEPSQQSYLQEMCDPGGCLNEVVQAISILLLARLLISNLAEIGFPHLKSIWKDMRLTTGGLVVPDNALTDDPNYVTHVPWWHKDYVLNDPKLDGVYAEFLEMMVQFGYVTLFVAAFPLAPLICLVNNLVEIRLDAINFVTAFRRPLPVRVPGILIWRRCLNIIIKLAVLCNGGFLAMTSEIIPQMIYRYFYSPDKSLNGYVEFFLSKYNVSDWPDFQREYPGVEYCYFRDFKAYKIVWWQIMVARLTFFTLFILFFYFFQWVCEFLINDLPESVKMQLEKEKFLQRQTFYGREIKIDPSSATPTRRPSRITQDEFPFFNNDNRMSVESKTVADNKDQQQNDPTVVCDLRCYSVSDLHNRNNGRYFRRDDSTNSNV</sequence>
<feature type="transmembrane region" description="Helical" evidence="6">
    <location>
        <begin position="159"/>
        <end position="182"/>
    </location>
</feature>
<keyword evidence="3 6" id="KW-0812">Transmembrane</keyword>
<dbReference type="PANTHER" id="PTHR12308:SF83">
    <property type="entry name" value="ANOCTAMIN"/>
    <property type="match status" value="1"/>
</dbReference>
<feature type="transmembrane region" description="Helical" evidence="6">
    <location>
        <begin position="290"/>
        <end position="312"/>
    </location>
</feature>
<dbReference type="AlphaFoldDB" id="A0A915KR12"/>
<feature type="transmembrane region" description="Helical" evidence="6">
    <location>
        <begin position="26"/>
        <end position="48"/>
    </location>
</feature>
<dbReference type="Pfam" id="PF04547">
    <property type="entry name" value="Anoctamin"/>
    <property type="match status" value="1"/>
</dbReference>
<dbReference type="PANTHER" id="PTHR12308">
    <property type="entry name" value="ANOCTAMIN"/>
    <property type="match status" value="1"/>
</dbReference>
<evidence type="ECO:0000313" key="9">
    <source>
        <dbReference type="WBParaSite" id="nRc.2.0.1.t41196-RA"/>
    </source>
</evidence>
<accession>A0A915KR12</accession>
<evidence type="ECO:0000256" key="1">
    <source>
        <dbReference type="ARBA" id="ARBA00004141"/>
    </source>
</evidence>
<evidence type="ECO:0000256" key="4">
    <source>
        <dbReference type="ARBA" id="ARBA00022989"/>
    </source>
</evidence>
<dbReference type="Proteomes" id="UP000887565">
    <property type="component" value="Unplaced"/>
</dbReference>
<evidence type="ECO:0000256" key="2">
    <source>
        <dbReference type="ARBA" id="ARBA00009671"/>
    </source>
</evidence>
<keyword evidence="4 6" id="KW-1133">Transmembrane helix</keyword>
<organism evidence="8 9">
    <name type="scientific">Romanomermis culicivorax</name>
    <name type="common">Nematode worm</name>
    <dbReference type="NCBI Taxonomy" id="13658"/>
    <lineage>
        <taxon>Eukaryota</taxon>
        <taxon>Metazoa</taxon>
        <taxon>Ecdysozoa</taxon>
        <taxon>Nematoda</taxon>
        <taxon>Enoplea</taxon>
        <taxon>Dorylaimia</taxon>
        <taxon>Mermithida</taxon>
        <taxon>Mermithoidea</taxon>
        <taxon>Mermithidae</taxon>
        <taxon>Romanomermis</taxon>
    </lineage>
</organism>
<evidence type="ECO:0000256" key="6">
    <source>
        <dbReference type="RuleBase" id="RU280814"/>
    </source>
</evidence>
<comment type="subcellular location">
    <subcellularLocation>
        <location evidence="1 6">Membrane</location>
        <topology evidence="1 6">Multi-pass membrane protein</topology>
    </subcellularLocation>
</comment>
<evidence type="ECO:0000256" key="3">
    <source>
        <dbReference type="ARBA" id="ARBA00022692"/>
    </source>
</evidence>
<dbReference type="WBParaSite" id="nRc.2.0.1.t41196-RA">
    <property type="protein sequence ID" value="nRc.2.0.1.t41196-RA"/>
    <property type="gene ID" value="nRc.2.0.1.g41196"/>
</dbReference>